<dbReference type="Gene3D" id="1.25.40.1040">
    <property type="match status" value="1"/>
</dbReference>
<dbReference type="FunFam" id="1.25.40.1040:FF:000019">
    <property type="entry name" value="NMDA receptor-regulated protein, putative"/>
    <property type="match status" value="1"/>
</dbReference>
<dbReference type="EMBL" id="BDEQ01000001">
    <property type="protein sequence ID" value="GAT93396.1"/>
    <property type="molecule type" value="Genomic_DNA"/>
</dbReference>
<keyword evidence="1" id="KW-0677">Repeat</keyword>
<dbReference type="Pfam" id="PF12569">
    <property type="entry name" value="NatA_aux_su"/>
    <property type="match status" value="1"/>
</dbReference>
<dbReference type="PANTHER" id="PTHR22767">
    <property type="entry name" value="N-TERMINAL ACETYLTRANSFERASE-RELATED"/>
    <property type="match status" value="1"/>
</dbReference>
<evidence type="ECO:0000313" key="5">
    <source>
        <dbReference type="Proteomes" id="UP000078387"/>
    </source>
</evidence>
<evidence type="ECO:0000256" key="2">
    <source>
        <dbReference type="ARBA" id="ARBA00022803"/>
    </source>
</evidence>
<dbReference type="Proteomes" id="UP000078387">
    <property type="component" value="Unassembled WGS sequence"/>
</dbReference>
<protein>
    <submittedName>
        <fullName evidence="4">Uncharacterized protein</fullName>
    </submittedName>
</protein>
<feature type="repeat" description="TPR" evidence="3">
    <location>
        <begin position="107"/>
        <end position="140"/>
    </location>
</feature>
<evidence type="ECO:0000313" key="4">
    <source>
        <dbReference type="EMBL" id="GAT93396.1"/>
    </source>
</evidence>
<reference evidence="4 5" key="1">
    <citation type="submission" date="2016-05" db="EMBL/GenBank/DDBJ databases">
        <title>First whole genome sequencing of Entamoeba histolytica HM1:IMSS-clone-6.</title>
        <authorList>
            <person name="Mukherjee Avik.K."/>
            <person name="Izumyama S."/>
            <person name="Nakada-Tsukui K."/>
            <person name="Nozaki T."/>
        </authorList>
    </citation>
    <scope>NUCLEOTIDE SEQUENCE [LARGE SCALE GENOMIC DNA]</scope>
    <source>
        <strain evidence="4 5">HM1:IMSS clone 6</strain>
    </source>
</reference>
<dbReference type="OMA" id="HTAINYD"/>
<proteinExistence type="predicted"/>
<dbReference type="VEuPathDB" id="AmoebaDB:KM1_134730"/>
<dbReference type="VEuPathDB" id="AmoebaDB:EHI8A_079950"/>
<dbReference type="SMART" id="SM00028">
    <property type="entry name" value="TPR"/>
    <property type="match status" value="4"/>
</dbReference>
<dbReference type="Gene3D" id="1.25.40.1010">
    <property type="match status" value="1"/>
</dbReference>
<dbReference type="InterPro" id="IPR011990">
    <property type="entry name" value="TPR-like_helical_dom_sf"/>
</dbReference>
<comment type="caution">
    <text evidence="4">The sequence shown here is derived from an EMBL/GenBank/DDBJ whole genome shotgun (WGS) entry which is preliminary data.</text>
</comment>
<name>A0A5K1V035_ENTHI</name>
<evidence type="ECO:0000256" key="3">
    <source>
        <dbReference type="PROSITE-ProRule" id="PRU00339"/>
    </source>
</evidence>
<dbReference type="InterPro" id="IPR021183">
    <property type="entry name" value="NatA_aux_su"/>
</dbReference>
<dbReference type="SUPFAM" id="SSF48452">
    <property type="entry name" value="TPR-like"/>
    <property type="match status" value="2"/>
</dbReference>
<dbReference type="VEuPathDB" id="AmoebaDB:EHI7A_078040"/>
<gene>
    <name evidence="4" type="ORF">CL6EHI_098390</name>
</gene>
<dbReference type="PANTHER" id="PTHR22767:SF2">
    <property type="entry name" value="N(ALPHA)-ACETYLTRANSFERASE 15_16, ISOFORM A"/>
    <property type="match status" value="1"/>
</dbReference>
<feature type="repeat" description="TPR" evidence="3">
    <location>
        <begin position="250"/>
        <end position="283"/>
    </location>
</feature>
<dbReference type="VEuPathDB" id="AmoebaDB:EHI_098390"/>
<organism evidence="4 5">
    <name type="scientific">Entamoeba histolytica</name>
    <dbReference type="NCBI Taxonomy" id="5759"/>
    <lineage>
        <taxon>Eukaryota</taxon>
        <taxon>Amoebozoa</taxon>
        <taxon>Evosea</taxon>
        <taxon>Archamoebae</taxon>
        <taxon>Mastigamoebida</taxon>
        <taxon>Entamoebidae</taxon>
        <taxon>Entamoeba</taxon>
    </lineage>
</organism>
<dbReference type="PROSITE" id="PS50005">
    <property type="entry name" value="TPR"/>
    <property type="match status" value="2"/>
</dbReference>
<sequence length="601" mass="69319">MSRRGKKQNKQVQQPTTPVVCNVPVKDQQILPRQLEDLLKAAIKHYGNRHFDKAIENCDKILAHFPSNGEAFSLLAACQYSKDPKKVNVEDILGRLKKGLIYNFGSNTCWHLYGIILRTEKHYEEAAKAFKRLVSLDRTNFGIQRELYCLQVQNGDYKGAFETRSLLFSAQSDIESNLLGRAVAADLNGQTEVAIETMELHQKKFINKKSSPSDKSDSLSYIISLYKQKGDYKTALKLITENEHILIDKIITLERTAELYLLLKENDKALELYKKLLSINSDKIEYYYGVAHCLGVDVNNVGNKKNEFVSLCKQYSHRDEDTAAVMILRALPANDEFILPFKNCLIKLIQKHIITVDKLLRCLFMKELSFESEKKYDIYVNLLDTLKNELTDNEDLQFLNLTNVQRLIVKSDIAQARIVFDSIKIETPTIENLMVKARLLKKENKLPEAAEAMDAARQLDKSDRYLANRTCKYFMRYGKVEKGLEIFKLFDRSPDKNDSPNKFDERLDDLEVVWFLTEYANGLYVAEKYPEAESVAHRVIKAFTTYQEDLFDFHSYIFNRFSADTYLACVRCCKDYANSPYKKRAEKILSDIASKKTDPQA</sequence>
<accession>A0A5K1V035</accession>
<dbReference type="InterPro" id="IPR019734">
    <property type="entry name" value="TPR_rpt"/>
</dbReference>
<evidence type="ECO:0000256" key="1">
    <source>
        <dbReference type="ARBA" id="ARBA00022737"/>
    </source>
</evidence>
<dbReference type="VEuPathDB" id="AmoebaDB:EHI5A_089520"/>
<dbReference type="GO" id="GO:0005737">
    <property type="term" value="C:cytoplasm"/>
    <property type="evidence" value="ECO:0007669"/>
    <property type="project" value="TreeGrafter"/>
</dbReference>
<dbReference type="Pfam" id="PF13181">
    <property type="entry name" value="TPR_8"/>
    <property type="match status" value="1"/>
</dbReference>
<dbReference type="AlphaFoldDB" id="A0A5K1V035"/>
<keyword evidence="2 3" id="KW-0802">TPR repeat</keyword>